<dbReference type="eggNOG" id="COG5616">
    <property type="taxonomic scope" value="Bacteria"/>
</dbReference>
<feature type="region of interest" description="Disordered" evidence="1">
    <location>
        <begin position="201"/>
        <end position="226"/>
    </location>
</feature>
<dbReference type="InterPro" id="IPR005534">
    <property type="entry name" value="Curli_assmbl/transp-comp_CsgG"/>
</dbReference>
<dbReference type="Proteomes" id="UP000014227">
    <property type="component" value="Chromosome I"/>
</dbReference>
<dbReference type="GO" id="GO:0030288">
    <property type="term" value="C:outer membrane-bounded periplasmic space"/>
    <property type="evidence" value="ECO:0007669"/>
    <property type="project" value="InterPro"/>
</dbReference>
<name>S0EUD3_CHTCT</name>
<sequence length="473" mass="51091">MPRWPIFPCGIGLALLCGLFAVALASPPNTVAPTPRADASELIIAVADFSGKDKDFGRFLADTLLTDLAQSPILHMVERDEISRVLTELKLQATGLTEPQVQKVGRLVGANHLIVGSYLQVGNRLILNVRLLNVDTGRVSPGGAANVAGPADDILGLVNRLARLLHLRLTGKDLQLDSDAENRSLQLRTISDSPAIGSDTAIAQGSLSSPSSQPSPSSAVAQPPDDQVVTEGELVRYLQRFGKVSFTMTHPNAAVSRLRTLVAVVRALIPPDQISDMGREVAQLVDGGAIPYWARPYVNTALAQGLWMPSEPLRPQDPATWLFVRTIVSRAPGAPSEADSEPIVAATVPSSALRASAETASPQYTGLLVDARNMPVQRDMSLRILDEDGRLVYPPPEHMPDPDFVDVEGTASYAHTSAETRRAGVHPMRVVALRVQGDDIIISRTDADRILAEDRRDHFLWNWNVCILVDADR</sequence>
<dbReference type="STRING" id="454171.CP488_02649"/>
<feature type="compositionally biased region" description="Low complexity" evidence="1">
    <location>
        <begin position="203"/>
        <end position="224"/>
    </location>
</feature>
<keyword evidence="4" id="KW-1185">Reference proteome</keyword>
<dbReference type="PATRIC" id="fig|1303518.3.peg.1478"/>
<feature type="chain" id="PRO_5004486103" evidence="2">
    <location>
        <begin position="26"/>
        <end position="473"/>
    </location>
</feature>
<dbReference type="InParanoid" id="S0EUD3"/>
<dbReference type="HOGENOM" id="CLU_577089_0_0_0"/>
<evidence type="ECO:0000313" key="3">
    <source>
        <dbReference type="EMBL" id="CCW35262.1"/>
    </source>
</evidence>
<feature type="signal peptide" evidence="2">
    <location>
        <begin position="1"/>
        <end position="25"/>
    </location>
</feature>
<accession>S0EUD3</accession>
<evidence type="ECO:0000313" key="4">
    <source>
        <dbReference type="Proteomes" id="UP000014227"/>
    </source>
</evidence>
<dbReference type="AlphaFoldDB" id="S0EUD3"/>
<evidence type="ECO:0000256" key="2">
    <source>
        <dbReference type="SAM" id="SignalP"/>
    </source>
</evidence>
<dbReference type="EMBL" id="HF951689">
    <property type="protein sequence ID" value="CCW35262.1"/>
    <property type="molecule type" value="Genomic_DNA"/>
</dbReference>
<proteinExistence type="predicted"/>
<evidence type="ECO:0000256" key="1">
    <source>
        <dbReference type="SAM" id="MobiDB-lite"/>
    </source>
</evidence>
<dbReference type="Gene3D" id="3.40.50.10610">
    <property type="entry name" value="ABC-type transport auxiliary lipoprotein component"/>
    <property type="match status" value="1"/>
</dbReference>
<gene>
    <name evidence="3" type="ORF">CCALI_01446</name>
</gene>
<dbReference type="KEGG" id="ccz:CCALI_01446"/>
<protein>
    <submittedName>
        <fullName evidence="3">Curli production assembly/transport component CsgG</fullName>
    </submittedName>
</protein>
<organism evidence="3 4">
    <name type="scientific">Chthonomonas calidirosea (strain DSM 23976 / ICMP 18418 / T49)</name>
    <dbReference type="NCBI Taxonomy" id="1303518"/>
    <lineage>
        <taxon>Bacteria</taxon>
        <taxon>Bacillati</taxon>
        <taxon>Armatimonadota</taxon>
        <taxon>Chthonomonadia</taxon>
        <taxon>Chthonomonadales</taxon>
        <taxon>Chthonomonadaceae</taxon>
        <taxon>Chthonomonas</taxon>
    </lineage>
</organism>
<dbReference type="RefSeq" id="WP_016482799.1">
    <property type="nucleotide sequence ID" value="NC_021487.1"/>
</dbReference>
<dbReference type="SUPFAM" id="SSF52964">
    <property type="entry name" value="TolB, N-terminal domain"/>
    <property type="match status" value="1"/>
</dbReference>
<reference evidence="4" key="1">
    <citation type="submission" date="2013-03" db="EMBL/GenBank/DDBJ databases">
        <title>Genome sequence of Chthonomonas calidirosea, the first sequenced genome from the Armatimonadetes phylum (formally candidate division OP10).</title>
        <authorList>
            <person name="Lee K.C.Y."/>
            <person name="Morgan X.C."/>
            <person name="Dunfield P.F."/>
            <person name="Tamas I."/>
            <person name="Houghton K.M."/>
            <person name="Vyssotski M."/>
            <person name="Ryan J.L.J."/>
            <person name="Lagutin K."/>
            <person name="McDonald I.R."/>
            <person name="Stott M.B."/>
        </authorList>
    </citation>
    <scope>NUCLEOTIDE SEQUENCE [LARGE SCALE GENOMIC DNA]</scope>
    <source>
        <strain evidence="4">DSM 23976 / ICMP 18418 / T49</strain>
    </source>
</reference>
<dbReference type="Pfam" id="PF03783">
    <property type="entry name" value="CsgG"/>
    <property type="match status" value="1"/>
</dbReference>
<keyword evidence="2" id="KW-0732">Signal</keyword>